<accession>A0A8S2Z736</accession>
<evidence type="ECO:0000313" key="1">
    <source>
        <dbReference type="EMBL" id="CAF4606948.1"/>
    </source>
</evidence>
<sequence length="76" mass="8852">YDNDDTTTRLEYGENDLNLFGFILMKSKTLLSADITIYNIEMILTLYNKLLNSRNYSKLSSAMIEIVRDVRLIVLK</sequence>
<proteinExistence type="predicted"/>
<evidence type="ECO:0000313" key="2">
    <source>
        <dbReference type="Proteomes" id="UP000681722"/>
    </source>
</evidence>
<organism evidence="1 2">
    <name type="scientific">Didymodactylos carnosus</name>
    <dbReference type="NCBI Taxonomy" id="1234261"/>
    <lineage>
        <taxon>Eukaryota</taxon>
        <taxon>Metazoa</taxon>
        <taxon>Spiralia</taxon>
        <taxon>Gnathifera</taxon>
        <taxon>Rotifera</taxon>
        <taxon>Eurotatoria</taxon>
        <taxon>Bdelloidea</taxon>
        <taxon>Philodinida</taxon>
        <taxon>Philodinidae</taxon>
        <taxon>Didymodactylos</taxon>
    </lineage>
</organism>
<reference evidence="1" key="1">
    <citation type="submission" date="2021-02" db="EMBL/GenBank/DDBJ databases">
        <authorList>
            <person name="Nowell W R."/>
        </authorList>
    </citation>
    <scope>NUCLEOTIDE SEQUENCE</scope>
</reference>
<dbReference type="EMBL" id="CAJOBC010129303">
    <property type="protein sequence ID" value="CAF4606948.1"/>
    <property type="molecule type" value="Genomic_DNA"/>
</dbReference>
<dbReference type="Proteomes" id="UP000681722">
    <property type="component" value="Unassembled WGS sequence"/>
</dbReference>
<dbReference type="AlphaFoldDB" id="A0A8S2Z736"/>
<name>A0A8S2Z736_9BILA</name>
<protein>
    <submittedName>
        <fullName evidence="1">Uncharacterized protein</fullName>
    </submittedName>
</protein>
<comment type="caution">
    <text evidence="1">The sequence shown here is derived from an EMBL/GenBank/DDBJ whole genome shotgun (WGS) entry which is preliminary data.</text>
</comment>
<feature type="non-terminal residue" evidence="1">
    <location>
        <position position="1"/>
    </location>
</feature>
<gene>
    <name evidence="1" type="ORF">SRO942_LOCUS49070</name>
</gene>